<evidence type="ECO:0000313" key="3">
    <source>
        <dbReference type="EMBL" id="GAA5509346.1"/>
    </source>
</evidence>
<proteinExistence type="predicted"/>
<dbReference type="Proteomes" id="UP001416858">
    <property type="component" value="Unassembled WGS sequence"/>
</dbReference>
<comment type="caution">
    <text evidence="3">The sequence shown here is derived from an EMBL/GenBank/DDBJ whole genome shotgun (WGS) entry which is preliminary data.</text>
</comment>
<accession>A0ABP9VXA8</accession>
<evidence type="ECO:0000313" key="4">
    <source>
        <dbReference type="Proteomes" id="UP001416858"/>
    </source>
</evidence>
<dbReference type="InterPro" id="IPR025357">
    <property type="entry name" value="DUF4261"/>
</dbReference>
<gene>
    <name evidence="3" type="ORF">Rcae01_04845</name>
</gene>
<dbReference type="EMBL" id="BAABRO010000013">
    <property type="protein sequence ID" value="GAA5509346.1"/>
    <property type="molecule type" value="Genomic_DNA"/>
</dbReference>
<keyword evidence="4" id="KW-1185">Reference proteome</keyword>
<protein>
    <recommendedName>
        <fullName evidence="2">DUF4261 domain-containing protein</fullName>
    </recommendedName>
</protein>
<dbReference type="Pfam" id="PF14080">
    <property type="entry name" value="DUF4261"/>
    <property type="match status" value="1"/>
</dbReference>
<feature type="region of interest" description="Disordered" evidence="1">
    <location>
        <begin position="305"/>
        <end position="354"/>
    </location>
</feature>
<feature type="domain" description="DUF4261" evidence="2">
    <location>
        <begin position="238"/>
        <end position="315"/>
    </location>
</feature>
<name>A0ABP9VXA8_9BACT</name>
<evidence type="ECO:0000256" key="1">
    <source>
        <dbReference type="SAM" id="MobiDB-lite"/>
    </source>
</evidence>
<evidence type="ECO:0000259" key="2">
    <source>
        <dbReference type="Pfam" id="PF14080"/>
    </source>
</evidence>
<feature type="compositionally biased region" description="Acidic residues" evidence="1">
    <location>
        <begin position="322"/>
        <end position="354"/>
    </location>
</feature>
<organism evidence="3 4">
    <name type="scientific">Novipirellula caenicola</name>
    <dbReference type="NCBI Taxonomy" id="1536901"/>
    <lineage>
        <taxon>Bacteria</taxon>
        <taxon>Pseudomonadati</taxon>
        <taxon>Planctomycetota</taxon>
        <taxon>Planctomycetia</taxon>
        <taxon>Pirellulales</taxon>
        <taxon>Pirellulaceae</taxon>
        <taxon>Novipirellula</taxon>
    </lineage>
</organism>
<sequence length="354" mass="39976">MDYLQLETGIEIEMAKGLFTQGMCVLLREPVSIAELEERLKCFELVGRHESIEDDDAPETLVMKYREDVGGHLLVTPSQSTWPDDMGDPDESPERFVAWSLGQFGPLAFPGCLQRAAEQTWGWEDGASAVKEHTAHIRILISYVLGVEETGGEEDEDIPLVPEDYDAVHEMQFVTRAVTELLQLPQAICYFNPGGEVLRDETGLRQGLNYAWSHELPPLDMWTNVRIFKADDAWTLMDTVGNGQLDLPDLEAVYQADKFEPADIERFLRNASLYMLTSDEEIEDGDTADGPGNLTWQALECEQALSDPPRPTIRWIPQDGGEPPEEFLDRGEAEDEFDEDELDDDFLDEDEDDL</sequence>
<reference evidence="3 4" key="1">
    <citation type="submission" date="2024-02" db="EMBL/GenBank/DDBJ databases">
        <title>Rhodopirellula caenicola NBRC 110016.</title>
        <authorList>
            <person name="Ichikawa N."/>
            <person name="Katano-Makiyama Y."/>
            <person name="Hidaka K."/>
        </authorList>
    </citation>
    <scope>NUCLEOTIDE SEQUENCE [LARGE SCALE GENOMIC DNA]</scope>
    <source>
        <strain evidence="3 4">NBRC 110016</strain>
    </source>
</reference>